<dbReference type="CDD" id="cd11301">
    <property type="entry name" value="Fut1_Fut2_like"/>
    <property type="match status" value="1"/>
</dbReference>
<dbReference type="RefSeq" id="WP_183308262.1">
    <property type="nucleotide sequence ID" value="NZ_JACIEP010000013.1"/>
</dbReference>
<dbReference type="PANTHER" id="PTHR11927">
    <property type="entry name" value="GALACTOSIDE 2-L-FUCOSYLTRANSFERASE"/>
    <property type="match status" value="1"/>
</dbReference>
<sequence>MVNIILSGGLGNQMFQYATARALAERLQTCLVLDSHTFGRKTEATARNFELSIFNINYPVKSTFKGTFLIKAYPFIQKYRGFFQKLGFFTDTYAILYQPVFERLRGNITMFGYFQNEQYFKNIASVLQNDFTFRQPLTDKNLELAEKIKAGNSVAMHIRRGDYLTNKSAISNFVTCDINYYRKAIDHISLQIVNPEFYIFSDDTDWVKNNINFVNHPVSFIDWNRGDKSYIDMQLMSICKHNIIANSSFSWWGAWLNENPDKVVIAPGKWFREEKKNNLLDSFYPKGWIKI</sequence>
<evidence type="ECO:0000313" key="3">
    <source>
        <dbReference type="EMBL" id="MBB4037428.1"/>
    </source>
</evidence>
<dbReference type="GO" id="GO:0016020">
    <property type="term" value="C:membrane"/>
    <property type="evidence" value="ECO:0007669"/>
    <property type="project" value="InterPro"/>
</dbReference>
<keyword evidence="2" id="KW-0808">Transferase</keyword>
<dbReference type="GO" id="GO:0005975">
    <property type="term" value="P:carbohydrate metabolic process"/>
    <property type="evidence" value="ECO:0007669"/>
    <property type="project" value="InterPro"/>
</dbReference>
<gene>
    <name evidence="3" type="ORF">GGR21_003345</name>
</gene>
<dbReference type="EMBL" id="JACIEP010000013">
    <property type="protein sequence ID" value="MBB4037428.1"/>
    <property type="molecule type" value="Genomic_DNA"/>
</dbReference>
<comment type="caution">
    <text evidence="3">The sequence shown here is derived from an EMBL/GenBank/DDBJ whole genome shotgun (WGS) entry which is preliminary data.</text>
</comment>
<dbReference type="InterPro" id="IPR002516">
    <property type="entry name" value="Glyco_trans_11"/>
</dbReference>
<accession>A0A840CTE8</accession>
<evidence type="ECO:0000256" key="2">
    <source>
        <dbReference type="ARBA" id="ARBA00022679"/>
    </source>
</evidence>
<evidence type="ECO:0008006" key="5">
    <source>
        <dbReference type="Google" id="ProtNLM"/>
    </source>
</evidence>
<evidence type="ECO:0000256" key="1">
    <source>
        <dbReference type="ARBA" id="ARBA00022676"/>
    </source>
</evidence>
<keyword evidence="4" id="KW-1185">Reference proteome</keyword>
<protein>
    <recommendedName>
        <fullName evidence="5">Glycosyl transferase family 11</fullName>
    </recommendedName>
</protein>
<dbReference type="Pfam" id="PF01531">
    <property type="entry name" value="Glyco_transf_11"/>
    <property type="match status" value="1"/>
</dbReference>
<dbReference type="Gene3D" id="3.40.50.11350">
    <property type="match status" value="1"/>
</dbReference>
<name>A0A840CTE8_9BACT</name>
<keyword evidence="1" id="KW-0328">Glycosyltransferase</keyword>
<dbReference type="Proteomes" id="UP000555103">
    <property type="component" value="Unassembled WGS sequence"/>
</dbReference>
<dbReference type="PANTHER" id="PTHR11927:SF9">
    <property type="entry name" value="L-FUCOSYLTRANSFERASE"/>
    <property type="match status" value="1"/>
</dbReference>
<dbReference type="AlphaFoldDB" id="A0A840CTE8"/>
<evidence type="ECO:0000313" key="4">
    <source>
        <dbReference type="Proteomes" id="UP000555103"/>
    </source>
</evidence>
<proteinExistence type="predicted"/>
<organism evidence="3 4">
    <name type="scientific">Dysgonomonas hofstadii</name>
    <dbReference type="NCBI Taxonomy" id="637886"/>
    <lineage>
        <taxon>Bacteria</taxon>
        <taxon>Pseudomonadati</taxon>
        <taxon>Bacteroidota</taxon>
        <taxon>Bacteroidia</taxon>
        <taxon>Bacteroidales</taxon>
        <taxon>Dysgonomonadaceae</taxon>
        <taxon>Dysgonomonas</taxon>
    </lineage>
</organism>
<reference evidence="3 4" key="1">
    <citation type="submission" date="2020-08" db="EMBL/GenBank/DDBJ databases">
        <title>Genomic Encyclopedia of Type Strains, Phase IV (KMG-IV): sequencing the most valuable type-strain genomes for metagenomic binning, comparative biology and taxonomic classification.</title>
        <authorList>
            <person name="Goeker M."/>
        </authorList>
    </citation>
    <scope>NUCLEOTIDE SEQUENCE [LARGE SCALE GENOMIC DNA]</scope>
    <source>
        <strain evidence="3 4">DSM 104969</strain>
    </source>
</reference>
<dbReference type="GO" id="GO:0008107">
    <property type="term" value="F:galactoside 2-alpha-L-fucosyltransferase activity"/>
    <property type="evidence" value="ECO:0007669"/>
    <property type="project" value="InterPro"/>
</dbReference>